<protein>
    <submittedName>
        <fullName evidence="1">Uncharacterized protein</fullName>
    </submittedName>
</protein>
<gene>
    <name evidence="1" type="ORF">IMSHALPRED_000698</name>
</gene>
<keyword evidence="2" id="KW-1185">Reference proteome</keyword>
<proteinExistence type="predicted"/>
<dbReference type="OrthoDB" id="5427107at2759"/>
<dbReference type="Proteomes" id="UP000664534">
    <property type="component" value="Unassembled WGS sequence"/>
</dbReference>
<evidence type="ECO:0000313" key="2">
    <source>
        <dbReference type="Proteomes" id="UP000664534"/>
    </source>
</evidence>
<comment type="caution">
    <text evidence="1">The sequence shown here is derived from an EMBL/GenBank/DDBJ whole genome shotgun (WGS) entry which is preliminary data.</text>
</comment>
<name>A0A8H3IS16_9LECA</name>
<evidence type="ECO:0000313" key="1">
    <source>
        <dbReference type="EMBL" id="CAF9938182.1"/>
    </source>
</evidence>
<organism evidence="1 2">
    <name type="scientific">Imshaugia aleurites</name>
    <dbReference type="NCBI Taxonomy" id="172621"/>
    <lineage>
        <taxon>Eukaryota</taxon>
        <taxon>Fungi</taxon>
        <taxon>Dikarya</taxon>
        <taxon>Ascomycota</taxon>
        <taxon>Pezizomycotina</taxon>
        <taxon>Lecanoromycetes</taxon>
        <taxon>OSLEUM clade</taxon>
        <taxon>Lecanoromycetidae</taxon>
        <taxon>Lecanorales</taxon>
        <taxon>Lecanorineae</taxon>
        <taxon>Parmeliaceae</taxon>
        <taxon>Imshaugia</taxon>
    </lineage>
</organism>
<accession>A0A8H3IS16</accession>
<dbReference type="AlphaFoldDB" id="A0A8H3IS16"/>
<sequence>MSQSPKELGSTGLVCGSLFTSALVERLTRVGVAKRPLIDPDGDGELTLEQEILHEDFQKTVYNYLVRNVDRRDREHGLRLGVTEEREMEHGDLRSEEKAERAKPEDLEISSSMCCRRENIGSDGENDRVLISRVCCLGAEYLNSYKGFDDTANDGGLHNKIRRTQSGEETRIDEIEYAYRRLDYRMTQMSTADNYLRIMDIPAPKGQLCCEYSTRKIIEEVRKDKYSMIQRLIFDRKVLFPRPVEGQGRPFYKGMDYLIAAFHYANTSKDDVVKKLDALMVTLDNNLEQEKDMVKRDPEVASKRRKLFQSFGIALGNISRSKRRSRGLSLARGA</sequence>
<dbReference type="EMBL" id="CAJPDT010000106">
    <property type="protein sequence ID" value="CAF9938182.1"/>
    <property type="molecule type" value="Genomic_DNA"/>
</dbReference>
<reference evidence="1" key="1">
    <citation type="submission" date="2021-03" db="EMBL/GenBank/DDBJ databases">
        <authorList>
            <person name="Tagirdzhanova G."/>
        </authorList>
    </citation>
    <scope>NUCLEOTIDE SEQUENCE</scope>
</reference>